<protein>
    <recommendedName>
        <fullName evidence="5">RlpA-like protein double-psi beta-barrel domain-containing protein</fullName>
    </recommendedName>
</protein>
<dbReference type="InterPro" id="IPR036908">
    <property type="entry name" value="RlpA-like_sf"/>
</dbReference>
<dbReference type="Proteomes" id="UP001217754">
    <property type="component" value="Chromosome 6"/>
</dbReference>
<dbReference type="CDD" id="cd22191">
    <property type="entry name" value="DPBB_RlpA_EXP_N-like"/>
    <property type="match status" value="1"/>
</dbReference>
<accession>A0AAF0F8Q2</accession>
<reference evidence="3" key="1">
    <citation type="submission" date="2023-03" db="EMBL/GenBank/DDBJ databases">
        <title>Mating type loci evolution in Malassezia.</title>
        <authorList>
            <person name="Coelho M.A."/>
        </authorList>
    </citation>
    <scope>NUCLEOTIDE SEQUENCE</scope>
    <source>
        <strain evidence="3">CBS 9431</strain>
    </source>
</reference>
<keyword evidence="1" id="KW-0732">Signal</keyword>
<dbReference type="InterPro" id="IPR051477">
    <property type="entry name" value="Expansin_CellWall"/>
</dbReference>
<dbReference type="RefSeq" id="XP_060123254.1">
    <property type="nucleotide sequence ID" value="XM_060267271.1"/>
</dbReference>
<evidence type="ECO:0000313" key="3">
    <source>
        <dbReference type="EMBL" id="WFD40357.1"/>
    </source>
</evidence>
<keyword evidence="2" id="KW-0472">Membrane</keyword>
<feature type="transmembrane region" description="Helical" evidence="2">
    <location>
        <begin position="30"/>
        <end position="49"/>
    </location>
</feature>
<evidence type="ECO:0000256" key="2">
    <source>
        <dbReference type="SAM" id="Phobius"/>
    </source>
</evidence>
<evidence type="ECO:0000313" key="4">
    <source>
        <dbReference type="Proteomes" id="UP001217754"/>
    </source>
</evidence>
<dbReference type="GeneID" id="85226994"/>
<keyword evidence="2" id="KW-1133">Transmembrane helix</keyword>
<evidence type="ECO:0008006" key="5">
    <source>
        <dbReference type="Google" id="ProtNLM"/>
    </source>
</evidence>
<dbReference type="Gene3D" id="2.40.40.10">
    <property type="entry name" value="RlpA-like domain"/>
    <property type="match status" value="1"/>
</dbReference>
<keyword evidence="2" id="KW-0812">Transmembrane</keyword>
<sequence>MGMKHKTYLQSPYVYGCAKCKTHLTSLDALISKFAIFVFFALAAFAAVVRADDKVVDEEGREVVFFDSKVGDLDFEDDATEKRSLNIRGKSSFGLSARHIKENSFTHGPSTNEKLQLENVKITWYASEDLKNPACGDENWNPNNKNHIGAVQKSWTNGPQCGEFVRLCNPKVERCVKVRIVDECAGCAQNHVDLTKSAFKHLATTGTLDEGITTGLQMYASHNPNPWDFSLFGPLKLKN</sequence>
<keyword evidence="4" id="KW-1185">Reference proteome</keyword>
<evidence type="ECO:0000256" key="1">
    <source>
        <dbReference type="ARBA" id="ARBA00022729"/>
    </source>
</evidence>
<proteinExistence type="predicted"/>
<name>A0AAF0F8Q2_9BASI</name>
<dbReference type="PANTHER" id="PTHR31836:SF22">
    <property type="entry name" value="RLPA-LIKE PROTEIN DOUBLE-PSI BETA-BARREL DOMAIN-CONTAINING PROTEIN"/>
    <property type="match status" value="1"/>
</dbReference>
<dbReference type="SUPFAM" id="SSF50685">
    <property type="entry name" value="Barwin-like endoglucanases"/>
    <property type="match status" value="1"/>
</dbReference>
<gene>
    <name evidence="3" type="ORF">MJAP1_003343</name>
</gene>
<dbReference type="EMBL" id="CP119963">
    <property type="protein sequence ID" value="WFD40357.1"/>
    <property type="molecule type" value="Genomic_DNA"/>
</dbReference>
<organism evidence="3 4">
    <name type="scientific">Malassezia japonica</name>
    <dbReference type="NCBI Taxonomy" id="223818"/>
    <lineage>
        <taxon>Eukaryota</taxon>
        <taxon>Fungi</taxon>
        <taxon>Dikarya</taxon>
        <taxon>Basidiomycota</taxon>
        <taxon>Ustilaginomycotina</taxon>
        <taxon>Malasseziomycetes</taxon>
        <taxon>Malasseziales</taxon>
        <taxon>Malasseziaceae</taxon>
        <taxon>Malassezia</taxon>
    </lineage>
</organism>
<dbReference type="AlphaFoldDB" id="A0AAF0F8Q2"/>
<dbReference type="PANTHER" id="PTHR31836">
    <property type="match status" value="1"/>
</dbReference>